<keyword evidence="2" id="KW-1133">Transmembrane helix</keyword>
<feature type="domain" description="Myo-inositol-1-phosphate synthase GAPDH-like" evidence="3">
    <location>
        <begin position="232"/>
        <end position="337"/>
    </location>
</feature>
<dbReference type="InterPro" id="IPR002587">
    <property type="entry name" value="Myo-inos-1-P_Synthase"/>
</dbReference>
<dbReference type="GO" id="GO:0008654">
    <property type="term" value="P:phospholipid biosynthetic process"/>
    <property type="evidence" value="ECO:0007669"/>
    <property type="project" value="InterPro"/>
</dbReference>
<sequence length="400" mass="43234">MDFRQEAGAADRIGLLIVGVGGAVASTVAAGLEHIRQGSADRIGLPLAQFDNAGLVPYDHIEIAGWDLNPANLADAAAHHGVLPQSMLSSLNDRLAGVTPWAATINTNFCHNVDGSNRIKANSHLGSIEQIRQDIRGFSARTGIKRLVVVNLASVESWPEDTAAFATVERFEQALIDNHPSISPAMLYAYAAIREGIPYGNFTPSLGADIPALTALAKELGVPVAGKDGKTGQTLIKTVLAPAFRDRALHVDGWFSTNILGNNDGFALDHSGSLASKLQTKGSVLDDILGYKVEDHVCQIHYYRPRGDDKEAWDNIDISGFLGQRMQIKVNFLCKDSVLAAPLVIEIARCLDLARRRGAGGAQMQMGLFFKSPMTVDAVPPEHDFFRQQQNLVDWLQHDA</sequence>
<dbReference type="Proteomes" id="UP000500767">
    <property type="component" value="Chromosome"/>
</dbReference>
<comment type="similarity">
    <text evidence="1">Belongs to the myo-inositol 1-phosphate synthase family.</text>
</comment>
<dbReference type="Pfam" id="PF01658">
    <property type="entry name" value="Inos-1-P_synth"/>
    <property type="match status" value="1"/>
</dbReference>
<evidence type="ECO:0000259" key="3">
    <source>
        <dbReference type="Pfam" id="PF01658"/>
    </source>
</evidence>
<dbReference type="AlphaFoldDB" id="A0A6M8HGM2"/>
<dbReference type="PIRSF" id="PIRSF015578">
    <property type="entry name" value="Myoinos-ppht_syn"/>
    <property type="match status" value="1"/>
</dbReference>
<dbReference type="Pfam" id="PF07994">
    <property type="entry name" value="NAD_binding_5"/>
    <property type="match status" value="1"/>
</dbReference>
<dbReference type="EMBL" id="CP053708">
    <property type="protein sequence ID" value="QKE88802.1"/>
    <property type="molecule type" value="Genomic_DNA"/>
</dbReference>
<name>A0A6M8HGM2_9PROT</name>
<organism evidence="4 5">
    <name type="scientific">Lichenicola cladoniae</name>
    <dbReference type="NCBI Taxonomy" id="1484109"/>
    <lineage>
        <taxon>Bacteria</taxon>
        <taxon>Pseudomonadati</taxon>
        <taxon>Pseudomonadota</taxon>
        <taxon>Alphaproteobacteria</taxon>
        <taxon>Acetobacterales</taxon>
        <taxon>Acetobacteraceae</taxon>
        <taxon>Lichenicola</taxon>
    </lineage>
</organism>
<proteinExistence type="inferred from homology"/>
<dbReference type="PANTHER" id="PTHR11510">
    <property type="entry name" value="MYO-INOSITOL-1 PHOSPHATE SYNTHASE"/>
    <property type="match status" value="1"/>
</dbReference>
<dbReference type="GO" id="GO:0006021">
    <property type="term" value="P:inositol biosynthetic process"/>
    <property type="evidence" value="ECO:0007669"/>
    <property type="project" value="InterPro"/>
</dbReference>
<evidence type="ECO:0000313" key="4">
    <source>
        <dbReference type="EMBL" id="QKE88802.1"/>
    </source>
</evidence>
<dbReference type="GO" id="GO:0004512">
    <property type="term" value="F:inositol-3-phosphate synthase activity"/>
    <property type="evidence" value="ECO:0007669"/>
    <property type="project" value="InterPro"/>
</dbReference>
<dbReference type="KEGG" id="lck:HN018_00910"/>
<reference evidence="4 5" key="1">
    <citation type="journal article" date="2014" name="World J. Microbiol. Biotechnol.">
        <title>Biodiversity and physiological characteristics of Antarctic and Arctic lichens-associated bacteria.</title>
        <authorList>
            <person name="Lee Y.M."/>
            <person name="Kim E.H."/>
            <person name="Lee H.K."/>
            <person name="Hong S.G."/>
        </authorList>
    </citation>
    <scope>NUCLEOTIDE SEQUENCE [LARGE SCALE GENOMIC DNA]</scope>
    <source>
        <strain evidence="4 5">PAMC 26569</strain>
    </source>
</reference>
<dbReference type="InterPro" id="IPR036291">
    <property type="entry name" value="NAD(P)-bd_dom_sf"/>
</dbReference>
<dbReference type="Gene3D" id="3.30.360.10">
    <property type="entry name" value="Dihydrodipicolinate Reductase, domain 2"/>
    <property type="match status" value="1"/>
</dbReference>
<evidence type="ECO:0000256" key="1">
    <source>
        <dbReference type="ARBA" id="ARBA00010813"/>
    </source>
</evidence>
<evidence type="ECO:0000313" key="5">
    <source>
        <dbReference type="Proteomes" id="UP000500767"/>
    </source>
</evidence>
<dbReference type="Gene3D" id="3.40.50.720">
    <property type="entry name" value="NAD(P)-binding Rossmann-like Domain"/>
    <property type="match status" value="1"/>
</dbReference>
<keyword evidence="2" id="KW-0812">Transmembrane</keyword>
<dbReference type="InterPro" id="IPR013021">
    <property type="entry name" value="Myo-inos-1-P_Synthase_GAPDH"/>
</dbReference>
<dbReference type="SUPFAM" id="SSF55347">
    <property type="entry name" value="Glyceraldehyde-3-phosphate dehydrogenase-like, C-terminal domain"/>
    <property type="match status" value="1"/>
</dbReference>
<feature type="transmembrane region" description="Helical" evidence="2">
    <location>
        <begin position="12"/>
        <end position="32"/>
    </location>
</feature>
<accession>A0A6M8HGM2</accession>
<dbReference type="SUPFAM" id="SSF51735">
    <property type="entry name" value="NAD(P)-binding Rossmann-fold domains"/>
    <property type="match status" value="1"/>
</dbReference>
<keyword evidence="2" id="KW-0472">Membrane</keyword>
<protein>
    <submittedName>
        <fullName evidence="4">Inositol-3-phosphate synthase</fullName>
    </submittedName>
</protein>
<evidence type="ECO:0000256" key="2">
    <source>
        <dbReference type="SAM" id="Phobius"/>
    </source>
</evidence>
<keyword evidence="5" id="KW-1185">Reference proteome</keyword>
<gene>
    <name evidence="4" type="ORF">HN018_00910</name>
</gene>
<dbReference type="RefSeq" id="WP_171832764.1">
    <property type="nucleotide sequence ID" value="NZ_CP053708.1"/>
</dbReference>